<sequence>MLSQTLRCLPLLAVIALSLLQTAHGLYFYLDSDAKKCFLEELPNDTVVVGHYMAEVWDKASEKFIIKDDLGIAIQVKEVRDDHVVTSTRGPSEGKFAFTSHEAGDHEICLAVAHVGEAHGGHSVRMHLDVVIGESKPDNSSRDRQHIVDLAGRVRMLNDRLRDIRKEQQFQREREADFRDLSELTNSRAIWWSAIQAVVLIATGVWQLRHLTVFFNEKKLR</sequence>
<evidence type="ECO:0000259" key="9">
    <source>
        <dbReference type="PROSITE" id="PS50866"/>
    </source>
</evidence>
<dbReference type="SMART" id="SM01190">
    <property type="entry name" value="EMP24_GP25L"/>
    <property type="match status" value="1"/>
</dbReference>
<evidence type="ECO:0000256" key="2">
    <source>
        <dbReference type="ARBA" id="ARBA00007104"/>
    </source>
</evidence>
<evidence type="ECO:0000256" key="1">
    <source>
        <dbReference type="ARBA" id="ARBA00004479"/>
    </source>
</evidence>
<evidence type="ECO:0000256" key="5">
    <source>
        <dbReference type="ARBA" id="ARBA00022989"/>
    </source>
</evidence>
<name>A0A0P1BE68_9BASI</name>
<evidence type="ECO:0000256" key="3">
    <source>
        <dbReference type="ARBA" id="ARBA00022692"/>
    </source>
</evidence>
<keyword evidence="5" id="KW-1133">Transmembrane helix</keyword>
<keyword evidence="11" id="KW-1185">Reference proteome</keyword>
<dbReference type="InterPro" id="IPR009038">
    <property type="entry name" value="GOLD_dom"/>
</dbReference>
<reference evidence="10 11" key="1">
    <citation type="submission" date="2014-09" db="EMBL/GenBank/DDBJ databases">
        <authorList>
            <person name="Magalhaes I.L.F."/>
            <person name="Oliveira U."/>
            <person name="Santos F.R."/>
            <person name="Vidigal T.H.D.A."/>
            <person name="Brescovit A.D."/>
            <person name="Santos A.J."/>
        </authorList>
    </citation>
    <scope>NUCLEOTIDE SEQUENCE [LARGE SCALE GENOMIC DNA]</scope>
</reference>
<dbReference type="PROSITE" id="PS50866">
    <property type="entry name" value="GOLD"/>
    <property type="match status" value="1"/>
</dbReference>
<dbReference type="OrthoDB" id="3427at2759"/>
<evidence type="ECO:0000256" key="8">
    <source>
        <dbReference type="SAM" id="SignalP"/>
    </source>
</evidence>
<evidence type="ECO:0000256" key="6">
    <source>
        <dbReference type="ARBA" id="ARBA00023136"/>
    </source>
</evidence>
<dbReference type="InterPro" id="IPR015720">
    <property type="entry name" value="Emp24-like"/>
</dbReference>
<evidence type="ECO:0000256" key="7">
    <source>
        <dbReference type="RuleBase" id="RU003827"/>
    </source>
</evidence>
<proteinExistence type="inferred from homology"/>
<dbReference type="Pfam" id="PF01105">
    <property type="entry name" value="EMP24_GP25L"/>
    <property type="match status" value="1"/>
</dbReference>
<keyword evidence="6" id="KW-0472">Membrane</keyword>
<evidence type="ECO:0000313" key="11">
    <source>
        <dbReference type="Proteomes" id="UP000054845"/>
    </source>
</evidence>
<comment type="similarity">
    <text evidence="2 7">Belongs to the EMP24/GP25L family.</text>
</comment>
<dbReference type="STRING" id="401625.A0A0P1BE68"/>
<dbReference type="AlphaFoldDB" id="A0A0P1BE68"/>
<comment type="subcellular location">
    <subcellularLocation>
        <location evidence="1 7">Membrane</location>
        <topology evidence="1 7">Single-pass type I membrane protein</topology>
    </subcellularLocation>
</comment>
<evidence type="ECO:0000313" key="10">
    <source>
        <dbReference type="EMBL" id="CEH13735.1"/>
    </source>
</evidence>
<keyword evidence="4 8" id="KW-0732">Signal</keyword>
<feature type="signal peptide" evidence="8">
    <location>
        <begin position="1"/>
        <end position="25"/>
    </location>
</feature>
<dbReference type="Proteomes" id="UP000054845">
    <property type="component" value="Unassembled WGS sequence"/>
</dbReference>
<protein>
    <submittedName>
        <fullName evidence="10">Membrane protein</fullName>
    </submittedName>
</protein>
<accession>A0A0P1BE68</accession>
<dbReference type="PANTHER" id="PTHR22811">
    <property type="entry name" value="TRANSMEMBRANE EMP24 DOMAIN-CONTAINING PROTEIN"/>
    <property type="match status" value="1"/>
</dbReference>
<feature type="chain" id="PRO_5006059423" evidence="8">
    <location>
        <begin position="26"/>
        <end position="221"/>
    </location>
</feature>
<feature type="domain" description="GOLD" evidence="9">
    <location>
        <begin position="35"/>
        <end position="130"/>
    </location>
</feature>
<evidence type="ECO:0000256" key="4">
    <source>
        <dbReference type="ARBA" id="ARBA00022729"/>
    </source>
</evidence>
<dbReference type="GO" id="GO:0016020">
    <property type="term" value="C:membrane"/>
    <property type="evidence" value="ECO:0007669"/>
    <property type="project" value="UniProtKB-SubCell"/>
</dbReference>
<keyword evidence="3 7" id="KW-0812">Transmembrane</keyword>
<dbReference type="EMBL" id="CCYA01000230">
    <property type="protein sequence ID" value="CEH13735.1"/>
    <property type="molecule type" value="Genomic_DNA"/>
</dbReference>
<organism evidence="10 11">
    <name type="scientific">Ceraceosorus bombacis</name>
    <dbReference type="NCBI Taxonomy" id="401625"/>
    <lineage>
        <taxon>Eukaryota</taxon>
        <taxon>Fungi</taxon>
        <taxon>Dikarya</taxon>
        <taxon>Basidiomycota</taxon>
        <taxon>Ustilaginomycotina</taxon>
        <taxon>Exobasidiomycetes</taxon>
        <taxon>Ceraceosorales</taxon>
        <taxon>Ceraceosoraceae</taxon>
        <taxon>Ceraceosorus</taxon>
    </lineage>
</organism>